<dbReference type="CDD" id="cd12148">
    <property type="entry name" value="fungal_TF_MHR"/>
    <property type="match status" value="1"/>
</dbReference>
<evidence type="ECO:0000259" key="7">
    <source>
        <dbReference type="PROSITE" id="PS50048"/>
    </source>
</evidence>
<dbReference type="Pfam" id="PF04082">
    <property type="entry name" value="Fungal_trans"/>
    <property type="match status" value="1"/>
</dbReference>
<dbReference type="InterPro" id="IPR050815">
    <property type="entry name" value="TF_fung"/>
</dbReference>
<sequence>MGISSYLDPRYRLAIPDTPPELLTPDSSTYSSSTQFEERSWNPPAPPSPPMSNYDPAAKASEASSGKGPDETQARRDLGGDQNASRQQLPSLSSLFGPPPSSARSFHSPLSDRPGSYASNSPLDRPHGSPASEHRPYSSSSYFPPSTSVPSISQPRSARDTRFQERPPFPSLSRAFPGPLSPHSRDAERQRPEMRSESSTSSPWSATHDRDYSFGSRESPAYKSVPERFPAHLPGAGREEDQRANLREQMTLQTPGHALPATPASTVTSEGLPALGPKIWTGTHFLPRFVRSAEVPGEGMCYFYDDGTHCKTVIDGEAVNMLWGVTKAGKPRKRLAIACVTCREKKIKCDPDYPRCVQCEKFGRVCKFKNAPRGGHNTSPSTPPAELDDSRRLGNFIRPPPDHGRPSTGVGSHSSESVSPQIGHRPASPDNASAVPHKRLRVGYEHFTPTVRSRSPMGPTPDTAPSTLSWHQPQELPRIHEDVLCRAWQTDPYVSDPQSVTSTISSFFVHTDATALRFLPEKVYKSWVQNSAHRKSPEDLMLVYSILAAGVALSGGPREIAHQYSQVARYATEHAPLAVQLVHARIVLSLYYFAVSRTGDGNDMSSAAISAATCLQLNLELDKSQDGAMAAFPYGLTRAGYAECRRRTFWSCFLLERLNGLFPTRVAIINAEDIFIRLPAETRSFEEQLGVAAPAFEPNMCSREQYRLGVGIMGYLIQVVAIWGDVMTSIYRVKHRNTYHDFEFADFYRQVMSRLEDWNASLPQPLVFSSAPIDSVEREDQGAWILMHLVFHLTMVKLHRHVHPRFLTTSLRDQYAQTAHDHSRRILDVMGAVAKDSNIGRSSMPPPFSSLAILEAMDVLSAEGAVGDLPGLVDGLAIARSVLEVLGTVWEDAKMHQVALDHRLDKLANLRDTSAGRGAVGSSIKGIRLFNNTEDLRAGTEKRLPAGPCWQMADALEGRFPREMDCVYTSLTTVSIYV</sequence>
<keyword evidence="9" id="KW-1185">Reference proteome</keyword>
<dbReference type="CDD" id="cd00067">
    <property type="entry name" value="GAL4"/>
    <property type="match status" value="1"/>
</dbReference>
<dbReference type="GO" id="GO:0008270">
    <property type="term" value="F:zinc ion binding"/>
    <property type="evidence" value="ECO:0007669"/>
    <property type="project" value="InterPro"/>
</dbReference>
<proteinExistence type="predicted"/>
<dbReference type="GO" id="GO:0005634">
    <property type="term" value="C:nucleus"/>
    <property type="evidence" value="ECO:0007669"/>
    <property type="project" value="UniProtKB-SubCell"/>
</dbReference>
<dbReference type="Proteomes" id="UP001287356">
    <property type="component" value="Unassembled WGS sequence"/>
</dbReference>
<evidence type="ECO:0000256" key="2">
    <source>
        <dbReference type="ARBA" id="ARBA00022723"/>
    </source>
</evidence>
<evidence type="ECO:0000256" key="6">
    <source>
        <dbReference type="SAM" id="MobiDB-lite"/>
    </source>
</evidence>
<keyword evidence="2" id="KW-0479">Metal-binding</keyword>
<keyword evidence="4" id="KW-0804">Transcription</keyword>
<dbReference type="GO" id="GO:0003677">
    <property type="term" value="F:DNA binding"/>
    <property type="evidence" value="ECO:0007669"/>
    <property type="project" value="InterPro"/>
</dbReference>
<dbReference type="Gene3D" id="4.10.240.10">
    <property type="entry name" value="Zn(2)-C6 fungal-type DNA-binding domain"/>
    <property type="match status" value="1"/>
</dbReference>
<feature type="compositionally biased region" description="Basic and acidic residues" evidence="6">
    <location>
        <begin position="68"/>
        <end position="79"/>
    </location>
</feature>
<evidence type="ECO:0000313" key="9">
    <source>
        <dbReference type="Proteomes" id="UP001287356"/>
    </source>
</evidence>
<dbReference type="InterPro" id="IPR007219">
    <property type="entry name" value="XnlR_reg_dom"/>
</dbReference>
<feature type="compositionally biased region" description="Polar residues" evidence="6">
    <location>
        <begin position="409"/>
        <end position="420"/>
    </location>
</feature>
<feature type="compositionally biased region" description="Basic and acidic residues" evidence="6">
    <location>
        <begin position="183"/>
        <end position="196"/>
    </location>
</feature>
<feature type="compositionally biased region" description="Basic and acidic residues" evidence="6">
    <location>
        <begin position="124"/>
        <end position="136"/>
    </location>
</feature>
<dbReference type="GO" id="GO:0000981">
    <property type="term" value="F:DNA-binding transcription factor activity, RNA polymerase II-specific"/>
    <property type="evidence" value="ECO:0007669"/>
    <property type="project" value="InterPro"/>
</dbReference>
<evidence type="ECO:0000313" key="8">
    <source>
        <dbReference type="EMBL" id="KAK3373801.1"/>
    </source>
</evidence>
<dbReference type="Pfam" id="PF00172">
    <property type="entry name" value="Zn_clus"/>
    <property type="match status" value="1"/>
</dbReference>
<dbReference type="InterPro" id="IPR036864">
    <property type="entry name" value="Zn2-C6_fun-type_DNA-bd_sf"/>
</dbReference>
<reference evidence="8" key="1">
    <citation type="journal article" date="2023" name="Mol. Phylogenet. Evol.">
        <title>Genome-scale phylogeny and comparative genomics of the fungal order Sordariales.</title>
        <authorList>
            <person name="Hensen N."/>
            <person name="Bonometti L."/>
            <person name="Westerberg I."/>
            <person name="Brannstrom I.O."/>
            <person name="Guillou S."/>
            <person name="Cros-Aarteil S."/>
            <person name="Calhoun S."/>
            <person name="Haridas S."/>
            <person name="Kuo A."/>
            <person name="Mondo S."/>
            <person name="Pangilinan J."/>
            <person name="Riley R."/>
            <person name="LaButti K."/>
            <person name="Andreopoulos B."/>
            <person name="Lipzen A."/>
            <person name="Chen C."/>
            <person name="Yan M."/>
            <person name="Daum C."/>
            <person name="Ng V."/>
            <person name="Clum A."/>
            <person name="Steindorff A."/>
            <person name="Ohm R.A."/>
            <person name="Martin F."/>
            <person name="Silar P."/>
            <person name="Natvig D.O."/>
            <person name="Lalanne C."/>
            <person name="Gautier V."/>
            <person name="Ament-Velasquez S.L."/>
            <person name="Kruys A."/>
            <person name="Hutchinson M.I."/>
            <person name="Powell A.J."/>
            <person name="Barry K."/>
            <person name="Miller A.N."/>
            <person name="Grigoriev I.V."/>
            <person name="Debuchy R."/>
            <person name="Gladieux P."/>
            <person name="Hiltunen Thoren M."/>
            <person name="Johannesson H."/>
        </authorList>
    </citation>
    <scope>NUCLEOTIDE SEQUENCE</scope>
    <source>
        <strain evidence="8">CBS 958.72</strain>
    </source>
</reference>
<protein>
    <recommendedName>
        <fullName evidence="7">Zn(2)-C6 fungal-type domain-containing protein</fullName>
    </recommendedName>
</protein>
<dbReference type="PANTHER" id="PTHR47338:SF11">
    <property type="entry name" value="ZN(II)2CYS6 TRANSCRIPTION FACTOR (EUROFUNG)"/>
    <property type="match status" value="1"/>
</dbReference>
<feature type="region of interest" description="Disordered" evidence="6">
    <location>
        <begin position="370"/>
        <end position="436"/>
    </location>
</feature>
<dbReference type="GO" id="GO:0006351">
    <property type="term" value="P:DNA-templated transcription"/>
    <property type="evidence" value="ECO:0007669"/>
    <property type="project" value="InterPro"/>
</dbReference>
<dbReference type="AlphaFoldDB" id="A0AAE0KD75"/>
<keyword evidence="3" id="KW-0805">Transcription regulation</keyword>
<evidence type="ECO:0000256" key="5">
    <source>
        <dbReference type="ARBA" id="ARBA00023242"/>
    </source>
</evidence>
<feature type="compositionally biased region" description="Low complexity" evidence="6">
    <location>
        <begin position="137"/>
        <end position="151"/>
    </location>
</feature>
<feature type="compositionally biased region" description="Polar residues" evidence="6">
    <location>
        <begin position="25"/>
        <end position="35"/>
    </location>
</feature>
<evidence type="ECO:0000256" key="1">
    <source>
        <dbReference type="ARBA" id="ARBA00004123"/>
    </source>
</evidence>
<organism evidence="8 9">
    <name type="scientific">Lasiosphaeria ovina</name>
    <dbReference type="NCBI Taxonomy" id="92902"/>
    <lineage>
        <taxon>Eukaryota</taxon>
        <taxon>Fungi</taxon>
        <taxon>Dikarya</taxon>
        <taxon>Ascomycota</taxon>
        <taxon>Pezizomycotina</taxon>
        <taxon>Sordariomycetes</taxon>
        <taxon>Sordariomycetidae</taxon>
        <taxon>Sordariales</taxon>
        <taxon>Lasiosphaeriaceae</taxon>
        <taxon>Lasiosphaeria</taxon>
    </lineage>
</organism>
<gene>
    <name evidence="8" type="ORF">B0T24DRAFT_593952</name>
</gene>
<dbReference type="PROSITE" id="PS50048">
    <property type="entry name" value="ZN2_CY6_FUNGAL_2"/>
    <property type="match status" value="1"/>
</dbReference>
<feature type="compositionally biased region" description="Low complexity" evidence="6">
    <location>
        <begin position="57"/>
        <end position="67"/>
    </location>
</feature>
<accession>A0AAE0KD75</accession>
<dbReference type="SMART" id="SM00066">
    <property type="entry name" value="GAL4"/>
    <property type="match status" value="1"/>
</dbReference>
<dbReference type="PROSITE" id="PS00463">
    <property type="entry name" value="ZN2_CY6_FUNGAL_1"/>
    <property type="match status" value="1"/>
</dbReference>
<evidence type="ECO:0000256" key="3">
    <source>
        <dbReference type="ARBA" id="ARBA00023015"/>
    </source>
</evidence>
<feature type="region of interest" description="Disordered" evidence="6">
    <location>
        <begin position="1"/>
        <end position="240"/>
    </location>
</feature>
<evidence type="ECO:0000256" key="4">
    <source>
        <dbReference type="ARBA" id="ARBA00023163"/>
    </source>
</evidence>
<dbReference type="InterPro" id="IPR001138">
    <property type="entry name" value="Zn2Cys6_DnaBD"/>
</dbReference>
<reference evidence="8" key="2">
    <citation type="submission" date="2023-06" db="EMBL/GenBank/DDBJ databases">
        <authorList>
            <consortium name="Lawrence Berkeley National Laboratory"/>
            <person name="Haridas S."/>
            <person name="Hensen N."/>
            <person name="Bonometti L."/>
            <person name="Westerberg I."/>
            <person name="Brannstrom I.O."/>
            <person name="Guillou S."/>
            <person name="Cros-Aarteil S."/>
            <person name="Calhoun S."/>
            <person name="Kuo A."/>
            <person name="Mondo S."/>
            <person name="Pangilinan J."/>
            <person name="Riley R."/>
            <person name="Labutti K."/>
            <person name="Andreopoulos B."/>
            <person name="Lipzen A."/>
            <person name="Chen C."/>
            <person name="Yanf M."/>
            <person name="Daum C."/>
            <person name="Ng V."/>
            <person name="Clum A."/>
            <person name="Steindorff A."/>
            <person name="Ohm R."/>
            <person name="Martin F."/>
            <person name="Silar P."/>
            <person name="Natvig D."/>
            <person name="Lalanne C."/>
            <person name="Gautier V."/>
            <person name="Ament-Velasquez S.L."/>
            <person name="Kruys A."/>
            <person name="Hutchinson M.I."/>
            <person name="Powell A.J."/>
            <person name="Barry K."/>
            <person name="Miller A.N."/>
            <person name="Grigoriev I.V."/>
            <person name="Debuchy R."/>
            <person name="Gladieux P."/>
            <person name="Thoren M.H."/>
            <person name="Johannesson H."/>
        </authorList>
    </citation>
    <scope>NUCLEOTIDE SEQUENCE</scope>
    <source>
        <strain evidence="8">CBS 958.72</strain>
    </source>
</reference>
<comment type="subcellular location">
    <subcellularLocation>
        <location evidence="1">Nucleus</location>
    </subcellularLocation>
</comment>
<dbReference type="PANTHER" id="PTHR47338">
    <property type="entry name" value="ZN(II)2CYS6 TRANSCRIPTION FACTOR (EUROFUNG)-RELATED"/>
    <property type="match status" value="1"/>
</dbReference>
<dbReference type="EMBL" id="JAULSN010000004">
    <property type="protein sequence ID" value="KAK3373801.1"/>
    <property type="molecule type" value="Genomic_DNA"/>
</dbReference>
<comment type="caution">
    <text evidence="8">The sequence shown here is derived from an EMBL/GenBank/DDBJ whole genome shotgun (WGS) entry which is preliminary data.</text>
</comment>
<dbReference type="SUPFAM" id="SSF57701">
    <property type="entry name" value="Zn2/Cys6 DNA-binding domain"/>
    <property type="match status" value="1"/>
</dbReference>
<keyword evidence="5" id="KW-0539">Nucleus</keyword>
<feature type="region of interest" description="Disordered" evidence="6">
    <location>
        <begin position="449"/>
        <end position="470"/>
    </location>
</feature>
<name>A0AAE0KD75_9PEZI</name>
<feature type="domain" description="Zn(2)-C6 fungal-type" evidence="7">
    <location>
        <begin position="338"/>
        <end position="368"/>
    </location>
</feature>